<gene>
    <name evidence="1" type="ORF">F6X53_29205</name>
</gene>
<proteinExistence type="predicted"/>
<dbReference type="AlphaFoldDB" id="A0A6L3SPF4"/>
<dbReference type="RefSeq" id="WP_151004976.1">
    <property type="nucleotide sequence ID" value="NZ_BPQY01000029.1"/>
</dbReference>
<dbReference type="EMBL" id="VZZK01000055">
    <property type="protein sequence ID" value="KAB1071241.1"/>
    <property type="molecule type" value="Genomic_DNA"/>
</dbReference>
<evidence type="ECO:0000313" key="1">
    <source>
        <dbReference type="EMBL" id="KAB1071241.1"/>
    </source>
</evidence>
<protein>
    <submittedName>
        <fullName evidence="1">Uncharacterized protein</fullName>
    </submittedName>
</protein>
<name>A0A6L3SPF4_9HYPH</name>
<accession>A0A6L3SPF4</accession>
<evidence type="ECO:0000313" key="2">
    <source>
        <dbReference type="Proteomes" id="UP000474159"/>
    </source>
</evidence>
<comment type="caution">
    <text evidence="1">The sequence shown here is derived from an EMBL/GenBank/DDBJ whole genome shotgun (WGS) entry which is preliminary data.</text>
</comment>
<reference evidence="1 2" key="1">
    <citation type="submission" date="2019-09" db="EMBL/GenBank/DDBJ databases">
        <title>YIM 48816 draft genome.</title>
        <authorList>
            <person name="Jiang L."/>
        </authorList>
    </citation>
    <scope>NUCLEOTIDE SEQUENCE [LARGE SCALE GENOMIC DNA]</scope>
    <source>
        <strain evidence="1 2">YIM 48816</strain>
    </source>
</reference>
<organism evidence="1 2">
    <name type="scientific">Methylobacterium soli</name>
    <dbReference type="NCBI Taxonomy" id="553447"/>
    <lineage>
        <taxon>Bacteria</taxon>
        <taxon>Pseudomonadati</taxon>
        <taxon>Pseudomonadota</taxon>
        <taxon>Alphaproteobacteria</taxon>
        <taxon>Hyphomicrobiales</taxon>
        <taxon>Methylobacteriaceae</taxon>
        <taxon>Methylobacterium</taxon>
    </lineage>
</organism>
<dbReference type="Proteomes" id="UP000474159">
    <property type="component" value="Unassembled WGS sequence"/>
</dbReference>
<sequence>MTRINRPYGDNPEDASAMPHVMRIGVLSHCLPDQNVDGEMDDLLKPEIVKWLKINCAGRWRFMFRYGNPVVVPDKDGAETTEAGLDYFLRFANEEDAIHWKRRWYNISPETNA</sequence>
<keyword evidence="2" id="KW-1185">Reference proteome</keyword>